<dbReference type="EnsemblPlants" id="Zm00001eb207550_T001">
    <property type="protein sequence ID" value="Zm00001eb207550_P001"/>
    <property type="gene ID" value="Zm00001eb207550"/>
</dbReference>
<proteinExistence type="predicted"/>
<name>A0A804P498_MAIZE</name>
<keyword evidence="3" id="KW-1185">Reference proteome</keyword>
<gene>
    <name evidence="2" type="primary">LOC100275075</name>
</gene>
<feature type="region of interest" description="Disordered" evidence="1">
    <location>
        <begin position="47"/>
        <end position="135"/>
    </location>
</feature>
<feature type="compositionally biased region" description="Basic and acidic residues" evidence="1">
    <location>
        <begin position="117"/>
        <end position="126"/>
    </location>
</feature>
<dbReference type="AlphaFoldDB" id="A0A804P498"/>
<dbReference type="Proteomes" id="UP000007305">
    <property type="component" value="Chromosome 4"/>
</dbReference>
<dbReference type="Gramene" id="Zm00001eb207550_T001">
    <property type="protein sequence ID" value="Zm00001eb207550_P001"/>
    <property type="gene ID" value="Zm00001eb207550"/>
</dbReference>
<reference evidence="3" key="1">
    <citation type="journal article" date="2009" name="Science">
        <title>The B73 maize genome: complexity, diversity, and dynamics.</title>
        <authorList>
            <person name="Schnable P.S."/>
            <person name="Ware D."/>
            <person name="Fulton R.S."/>
            <person name="Stein J.C."/>
            <person name="Wei F."/>
            <person name="Pasternak S."/>
            <person name="Liang C."/>
            <person name="Zhang J."/>
            <person name="Fulton L."/>
            <person name="Graves T.A."/>
            <person name="Minx P."/>
            <person name="Reily A.D."/>
            <person name="Courtney L."/>
            <person name="Kruchowski S.S."/>
            <person name="Tomlinson C."/>
            <person name="Strong C."/>
            <person name="Delehaunty K."/>
            <person name="Fronick C."/>
            <person name="Courtney B."/>
            <person name="Rock S.M."/>
            <person name="Belter E."/>
            <person name="Du F."/>
            <person name="Kim K."/>
            <person name="Abbott R.M."/>
            <person name="Cotton M."/>
            <person name="Levy A."/>
            <person name="Marchetto P."/>
            <person name="Ochoa K."/>
            <person name="Jackson S.M."/>
            <person name="Gillam B."/>
            <person name="Chen W."/>
            <person name="Yan L."/>
            <person name="Higginbotham J."/>
            <person name="Cardenas M."/>
            <person name="Waligorski J."/>
            <person name="Applebaum E."/>
            <person name="Phelps L."/>
            <person name="Falcone J."/>
            <person name="Kanchi K."/>
            <person name="Thane T."/>
            <person name="Scimone A."/>
            <person name="Thane N."/>
            <person name="Henke J."/>
            <person name="Wang T."/>
            <person name="Ruppert J."/>
            <person name="Shah N."/>
            <person name="Rotter K."/>
            <person name="Hodges J."/>
            <person name="Ingenthron E."/>
            <person name="Cordes M."/>
            <person name="Kohlberg S."/>
            <person name="Sgro J."/>
            <person name="Delgado B."/>
            <person name="Mead K."/>
            <person name="Chinwalla A."/>
            <person name="Leonard S."/>
            <person name="Crouse K."/>
            <person name="Collura K."/>
            <person name="Kudrna D."/>
            <person name="Currie J."/>
            <person name="He R."/>
            <person name="Angelova A."/>
            <person name="Rajasekar S."/>
            <person name="Mueller T."/>
            <person name="Lomeli R."/>
            <person name="Scara G."/>
            <person name="Ko A."/>
            <person name="Delaney K."/>
            <person name="Wissotski M."/>
            <person name="Lopez G."/>
            <person name="Campos D."/>
            <person name="Braidotti M."/>
            <person name="Ashley E."/>
            <person name="Golser W."/>
            <person name="Kim H."/>
            <person name="Lee S."/>
            <person name="Lin J."/>
            <person name="Dujmic Z."/>
            <person name="Kim W."/>
            <person name="Talag J."/>
            <person name="Zuccolo A."/>
            <person name="Fan C."/>
            <person name="Sebastian A."/>
            <person name="Kramer M."/>
            <person name="Spiegel L."/>
            <person name="Nascimento L."/>
            <person name="Zutavern T."/>
            <person name="Miller B."/>
            <person name="Ambroise C."/>
            <person name="Muller S."/>
            <person name="Spooner W."/>
            <person name="Narechania A."/>
            <person name="Ren L."/>
            <person name="Wei S."/>
            <person name="Kumari S."/>
            <person name="Faga B."/>
            <person name="Levy M.J."/>
            <person name="McMahan L."/>
            <person name="Van Buren P."/>
            <person name="Vaughn M.W."/>
            <person name="Ying K."/>
            <person name="Yeh C.-T."/>
            <person name="Emrich S.J."/>
            <person name="Jia Y."/>
            <person name="Kalyanaraman A."/>
            <person name="Hsia A.-P."/>
            <person name="Barbazuk W.B."/>
            <person name="Baucom R.S."/>
            <person name="Brutnell T.P."/>
            <person name="Carpita N.C."/>
            <person name="Chaparro C."/>
            <person name="Chia J.-M."/>
            <person name="Deragon J.-M."/>
            <person name="Estill J.C."/>
            <person name="Fu Y."/>
            <person name="Jeddeloh J.A."/>
            <person name="Han Y."/>
            <person name="Lee H."/>
            <person name="Li P."/>
            <person name="Lisch D.R."/>
            <person name="Liu S."/>
            <person name="Liu Z."/>
            <person name="Nagel D.H."/>
            <person name="McCann M.C."/>
            <person name="SanMiguel P."/>
            <person name="Myers A.M."/>
            <person name="Nettleton D."/>
            <person name="Nguyen J."/>
            <person name="Penning B.W."/>
            <person name="Ponnala L."/>
            <person name="Schneider K.L."/>
            <person name="Schwartz D.C."/>
            <person name="Sharma A."/>
            <person name="Soderlund C."/>
            <person name="Springer N.M."/>
            <person name="Sun Q."/>
            <person name="Wang H."/>
            <person name="Waterman M."/>
            <person name="Westerman R."/>
            <person name="Wolfgruber T.K."/>
            <person name="Yang L."/>
            <person name="Yu Y."/>
            <person name="Zhang L."/>
            <person name="Zhou S."/>
            <person name="Zhu Q."/>
            <person name="Bennetzen J.L."/>
            <person name="Dawe R.K."/>
            <person name="Jiang J."/>
            <person name="Jiang N."/>
            <person name="Presting G.G."/>
            <person name="Wessler S.R."/>
            <person name="Aluru S."/>
            <person name="Martienssen R.A."/>
            <person name="Clifton S.W."/>
            <person name="McCombie W.R."/>
            <person name="Wing R.A."/>
            <person name="Wilson R.K."/>
        </authorList>
    </citation>
    <scope>NUCLEOTIDE SEQUENCE [LARGE SCALE GENOMIC DNA]</scope>
    <source>
        <strain evidence="3">cv. B73</strain>
    </source>
</reference>
<protein>
    <submittedName>
        <fullName evidence="2">Uncharacterized protein</fullName>
    </submittedName>
</protein>
<organism evidence="2 3">
    <name type="scientific">Zea mays</name>
    <name type="common">Maize</name>
    <dbReference type="NCBI Taxonomy" id="4577"/>
    <lineage>
        <taxon>Eukaryota</taxon>
        <taxon>Viridiplantae</taxon>
        <taxon>Streptophyta</taxon>
        <taxon>Embryophyta</taxon>
        <taxon>Tracheophyta</taxon>
        <taxon>Spermatophyta</taxon>
        <taxon>Magnoliopsida</taxon>
        <taxon>Liliopsida</taxon>
        <taxon>Poales</taxon>
        <taxon>Poaceae</taxon>
        <taxon>PACMAD clade</taxon>
        <taxon>Panicoideae</taxon>
        <taxon>Andropogonodae</taxon>
        <taxon>Andropogoneae</taxon>
        <taxon>Tripsacinae</taxon>
        <taxon>Zea</taxon>
    </lineage>
</organism>
<evidence type="ECO:0000313" key="3">
    <source>
        <dbReference type="Proteomes" id="UP000007305"/>
    </source>
</evidence>
<reference evidence="2" key="3">
    <citation type="submission" date="2021-05" db="UniProtKB">
        <authorList>
            <consortium name="EnsemblPlants"/>
        </authorList>
    </citation>
    <scope>IDENTIFICATION</scope>
    <source>
        <strain evidence="2">cv. B73</strain>
    </source>
</reference>
<dbReference type="OrthoDB" id="658897at2759"/>
<feature type="compositionally biased region" description="Gly residues" evidence="1">
    <location>
        <begin position="97"/>
        <end position="115"/>
    </location>
</feature>
<reference evidence="2" key="2">
    <citation type="submission" date="2019-07" db="EMBL/GenBank/DDBJ databases">
        <authorList>
            <person name="Seetharam A."/>
            <person name="Woodhouse M."/>
            <person name="Cannon E."/>
        </authorList>
    </citation>
    <scope>NUCLEOTIDE SEQUENCE [LARGE SCALE GENOMIC DNA]</scope>
    <source>
        <strain evidence="2">cv. B73</strain>
    </source>
</reference>
<dbReference type="InParanoid" id="A0A804P498"/>
<accession>A0A804P498</accession>
<evidence type="ECO:0000256" key="1">
    <source>
        <dbReference type="SAM" id="MobiDB-lite"/>
    </source>
</evidence>
<evidence type="ECO:0000313" key="2">
    <source>
        <dbReference type="EnsemblPlants" id="Zm00001eb207550_P001"/>
    </source>
</evidence>
<sequence length="260" mass="26961">MQASIANSSRTRSRFNKDVRTCTKLERAVCVCVRHFLDHGEGAGAGGGEVHDGGAAAAGGVGHAAEEGAEEPEHHRRGRQGDAGAVRVTVGPRPRAGAGGGEVHDGGGAAAGGVGHATKEGAEEPGHHRRGRQGAAAGVRVAIGPRPRDGVVVAPEDTDATAAAAGARRWVRDEGPQQELLGLPRLPAGQRLGGWTHARPPASRACAGASQGRSLLKREERKSSLAAVSLFGRNIFVPLPHVRSCMILPPFFYLPHFSKK</sequence>